<keyword evidence="3" id="KW-1185">Reference proteome</keyword>
<feature type="region of interest" description="Disordered" evidence="1">
    <location>
        <begin position="27"/>
        <end position="52"/>
    </location>
</feature>
<evidence type="ECO:0000313" key="2">
    <source>
        <dbReference type="EMBL" id="SNR59383.1"/>
    </source>
</evidence>
<dbReference type="AlphaFoldDB" id="A0A238XLP2"/>
<accession>A0A238XLP2</accession>
<name>A0A238XLP2_9ACTN</name>
<protein>
    <submittedName>
        <fullName evidence="2">Uncharacterized protein</fullName>
    </submittedName>
</protein>
<dbReference type="EMBL" id="FZNO01000014">
    <property type="protein sequence ID" value="SNR59383.1"/>
    <property type="molecule type" value="Genomic_DNA"/>
</dbReference>
<gene>
    <name evidence="2" type="ORF">SAMN06272737_11482</name>
</gene>
<reference evidence="2 3" key="1">
    <citation type="submission" date="2017-06" db="EMBL/GenBank/DDBJ databases">
        <authorList>
            <person name="Kim H.J."/>
            <person name="Triplett B.A."/>
        </authorList>
    </citation>
    <scope>NUCLEOTIDE SEQUENCE [LARGE SCALE GENOMIC DNA]</scope>
    <source>
        <strain evidence="2 3">DSM 44272</strain>
    </source>
</reference>
<evidence type="ECO:0000256" key="1">
    <source>
        <dbReference type="SAM" id="MobiDB-lite"/>
    </source>
</evidence>
<evidence type="ECO:0000313" key="3">
    <source>
        <dbReference type="Proteomes" id="UP000198403"/>
    </source>
</evidence>
<organism evidence="2 3">
    <name type="scientific">Blastococcus mobilis</name>
    <dbReference type="NCBI Taxonomy" id="1938746"/>
    <lineage>
        <taxon>Bacteria</taxon>
        <taxon>Bacillati</taxon>
        <taxon>Actinomycetota</taxon>
        <taxon>Actinomycetes</taxon>
        <taxon>Geodermatophilales</taxon>
        <taxon>Geodermatophilaceae</taxon>
        <taxon>Blastococcus</taxon>
    </lineage>
</organism>
<proteinExistence type="predicted"/>
<dbReference type="Proteomes" id="UP000198403">
    <property type="component" value="Unassembled WGS sequence"/>
</dbReference>
<sequence>MASRSRPAAAARSSTCAWVRKICSPRTVRGSGTPTAGLRASRPSRTARPRISDSTRWAWRTVEALFPDLDTLATQAAMPWWVMSPSRTGPQVGRMCTRSETS</sequence>